<dbReference type="Proteomes" id="UP000663920">
    <property type="component" value="Chromosome"/>
</dbReference>
<accession>A0A975CR43</accession>
<keyword evidence="3" id="KW-1185">Reference proteome</keyword>
<dbReference type="AlphaFoldDB" id="A0A975CR43"/>
<name>A0A975CR43_9FLAO</name>
<evidence type="ECO:0000313" key="3">
    <source>
        <dbReference type="Proteomes" id="UP000663920"/>
    </source>
</evidence>
<reference evidence="2 3" key="1">
    <citation type="submission" date="2021-03" db="EMBL/GenBank/DDBJ databases">
        <title>Complete genome of Polaribacter_sp.SM13.</title>
        <authorList>
            <person name="Jeong S.W."/>
            <person name="Bae J.W."/>
        </authorList>
    </citation>
    <scope>NUCLEOTIDE SEQUENCE [LARGE SCALE GENOMIC DNA]</scope>
    <source>
        <strain evidence="2 3">SM13</strain>
    </source>
</reference>
<feature type="chain" id="PRO_5036918086" evidence="1">
    <location>
        <begin position="22"/>
        <end position="193"/>
    </location>
</feature>
<protein>
    <submittedName>
        <fullName evidence="2">Uncharacterized protein</fullName>
    </submittedName>
</protein>
<sequence length="193" mass="22157">MKTIKKYLVVALIFGTLLSYAKENNTSINPINGKRVKVEFNAVKKGNTLTIKQENGVTLYTSKITEAGTFSKTFDFSALASGNYIAALEKDFEIIKKTFKVENGTVLFSKKNETEFKPVIRTENELVLISKISFNKKPLQVTIFYKNEVIYSETIKETERILSRVYRVSKKLRGDYKVIVYTNNKSYEQDFNL</sequence>
<dbReference type="EMBL" id="CP071869">
    <property type="protein sequence ID" value="QTE24158.1"/>
    <property type="molecule type" value="Genomic_DNA"/>
</dbReference>
<gene>
    <name evidence="2" type="ORF">J3359_07810</name>
</gene>
<dbReference type="RefSeq" id="WP_208080142.1">
    <property type="nucleotide sequence ID" value="NZ_CP071869.1"/>
</dbReference>
<dbReference type="KEGG" id="pcea:J3359_07810"/>
<feature type="signal peptide" evidence="1">
    <location>
        <begin position="1"/>
        <end position="21"/>
    </location>
</feature>
<evidence type="ECO:0000313" key="2">
    <source>
        <dbReference type="EMBL" id="QTE24158.1"/>
    </source>
</evidence>
<proteinExistence type="predicted"/>
<organism evidence="2 3">
    <name type="scientific">Polaribacter cellanae</name>
    <dbReference type="NCBI Taxonomy" id="2818493"/>
    <lineage>
        <taxon>Bacteria</taxon>
        <taxon>Pseudomonadati</taxon>
        <taxon>Bacteroidota</taxon>
        <taxon>Flavobacteriia</taxon>
        <taxon>Flavobacteriales</taxon>
        <taxon>Flavobacteriaceae</taxon>
    </lineage>
</organism>
<evidence type="ECO:0000256" key="1">
    <source>
        <dbReference type="SAM" id="SignalP"/>
    </source>
</evidence>
<keyword evidence="1" id="KW-0732">Signal</keyword>